<keyword evidence="4" id="KW-0460">Magnesium</keyword>
<dbReference type="CDD" id="cd02598">
    <property type="entry name" value="HAD_BPGM"/>
    <property type="match status" value="1"/>
</dbReference>
<dbReference type="NCBIfam" id="TIGR02009">
    <property type="entry name" value="PGMB-YQAB-SF"/>
    <property type="match status" value="1"/>
</dbReference>
<comment type="similarity">
    <text evidence="1">Belongs to the HAD-like hydrolase superfamily. CbbY/CbbZ/Gph/YieH family.</text>
</comment>
<dbReference type="EMBL" id="CP034248">
    <property type="protein sequence ID" value="AZK48442.1"/>
    <property type="molecule type" value="Genomic_DNA"/>
</dbReference>
<dbReference type="Pfam" id="PF03632">
    <property type="entry name" value="Glyco_hydro_65m"/>
    <property type="match status" value="1"/>
</dbReference>
<dbReference type="InterPro" id="IPR023214">
    <property type="entry name" value="HAD_sf"/>
</dbReference>
<dbReference type="SUPFAM" id="SSF48208">
    <property type="entry name" value="Six-hairpin glycosidases"/>
    <property type="match status" value="1"/>
</dbReference>
<dbReference type="NCBIfam" id="TIGR01509">
    <property type="entry name" value="HAD-SF-IA-v3"/>
    <property type="match status" value="1"/>
</dbReference>
<feature type="binding site" evidence="3">
    <location>
        <position position="930"/>
    </location>
    <ligand>
        <name>substrate</name>
    </ligand>
</feature>
<dbReference type="GO" id="GO:0016757">
    <property type="term" value="F:glycosyltransferase activity"/>
    <property type="evidence" value="ECO:0007669"/>
    <property type="project" value="UniProtKB-ARBA"/>
</dbReference>
<dbReference type="Gene3D" id="1.50.10.10">
    <property type="match status" value="1"/>
</dbReference>
<evidence type="ECO:0000256" key="4">
    <source>
        <dbReference type="PIRSR" id="PIRSR610972-3"/>
    </source>
</evidence>
<dbReference type="InterPro" id="IPR005195">
    <property type="entry name" value="Glyco_hydro_65_M"/>
</dbReference>
<dbReference type="InterPro" id="IPR012341">
    <property type="entry name" value="6hp_glycosidase-like_sf"/>
</dbReference>
<dbReference type="AlphaFoldDB" id="A0A3S8RZQ5"/>
<evidence type="ECO:0000256" key="5">
    <source>
        <dbReference type="PIRSR" id="PIRSR610972-4"/>
    </source>
</evidence>
<reference evidence="9 10" key="1">
    <citation type="submission" date="2018-11" db="EMBL/GenBank/DDBJ databases">
        <title>Genome sequencing of Paenibacillus lentus DSM25539(T).</title>
        <authorList>
            <person name="Kook J.-K."/>
            <person name="Park S.-N."/>
            <person name="Lim Y.K."/>
        </authorList>
    </citation>
    <scope>NUCLEOTIDE SEQUENCE [LARGE SCALE GENOMIC DNA]</scope>
    <source>
        <strain evidence="9 10">DSM 25539</strain>
    </source>
</reference>
<evidence type="ECO:0000259" key="7">
    <source>
        <dbReference type="Pfam" id="PF03633"/>
    </source>
</evidence>
<evidence type="ECO:0000259" key="6">
    <source>
        <dbReference type="Pfam" id="PF03632"/>
    </source>
</evidence>
<feature type="active site" description="Nucleophile" evidence="2">
    <location>
        <position position="794"/>
    </location>
</feature>
<dbReference type="EC" id="5.4.2.6" evidence="9"/>
<feature type="binding site" evidence="3">
    <location>
        <begin position="899"/>
        <end position="903"/>
    </location>
    <ligand>
        <name>substrate</name>
    </ligand>
</feature>
<evidence type="ECO:0000313" key="9">
    <source>
        <dbReference type="EMBL" id="AZK48442.1"/>
    </source>
</evidence>
<dbReference type="InterPro" id="IPR023198">
    <property type="entry name" value="PGP-like_dom2"/>
</dbReference>
<dbReference type="InterPro" id="IPR008928">
    <property type="entry name" value="6-hairpin_glycosidase_sf"/>
</dbReference>
<dbReference type="SFLD" id="SFLDG01129">
    <property type="entry name" value="C1.5:_HAD__Beta-PGM__Phosphata"/>
    <property type="match status" value="1"/>
</dbReference>
<dbReference type="KEGG" id="plen:EIM92_21565"/>
<organism evidence="9 10">
    <name type="scientific">Paenibacillus lentus</name>
    <dbReference type="NCBI Taxonomy" id="1338368"/>
    <lineage>
        <taxon>Bacteria</taxon>
        <taxon>Bacillati</taxon>
        <taxon>Bacillota</taxon>
        <taxon>Bacilli</taxon>
        <taxon>Bacillales</taxon>
        <taxon>Paenibacillaceae</taxon>
        <taxon>Paenibacillus</taxon>
    </lineage>
</organism>
<keyword evidence="10" id="KW-1185">Reference proteome</keyword>
<dbReference type="InterPro" id="IPR010976">
    <property type="entry name" value="B-phosphoglucomutase_hydrolase"/>
</dbReference>
<dbReference type="InterPro" id="IPR036412">
    <property type="entry name" value="HAD-like_sf"/>
</dbReference>
<dbReference type="InterPro" id="IPR037018">
    <property type="entry name" value="GH65_N"/>
</dbReference>
<accession>A0A3S8RZQ5</accession>
<dbReference type="GO" id="GO:0005975">
    <property type="term" value="P:carbohydrate metabolic process"/>
    <property type="evidence" value="ECO:0007669"/>
    <property type="project" value="InterPro"/>
</dbReference>
<protein>
    <submittedName>
        <fullName evidence="9">Beta-phosphoglucomutase</fullName>
        <ecNumber evidence="9">5.4.2.6</ecNumber>
    </submittedName>
</protein>
<feature type="binding site" evidence="4">
    <location>
        <position position="796"/>
    </location>
    <ligand>
        <name>Mg(2+)</name>
        <dbReference type="ChEBI" id="CHEBI:18420"/>
    </ligand>
</feature>
<keyword evidence="4" id="KW-0479">Metal-binding</keyword>
<proteinExistence type="inferred from homology"/>
<feature type="domain" description="Glycoside hydrolase family 65 C-terminal" evidence="7">
    <location>
        <begin position="710"/>
        <end position="774"/>
    </location>
</feature>
<feature type="site" description="Important for catalytic activity and assists the phosphoryl transfer reaction to Asp8 by balancing charge and orienting the reacting groups" evidence="5">
    <location>
        <position position="899"/>
    </location>
</feature>
<dbReference type="Gene3D" id="1.10.150.240">
    <property type="entry name" value="Putative phosphatase, domain 2"/>
    <property type="match status" value="1"/>
</dbReference>
<comment type="cofactor">
    <cofactor evidence="4">
        <name>Mg(2+)</name>
        <dbReference type="ChEBI" id="CHEBI:18420"/>
    </cofactor>
    <text evidence="4">Binds 2 magnesium ions per subunit.</text>
</comment>
<feature type="active site" description="Proton donor/acceptor" evidence="2">
    <location>
        <position position="796"/>
    </location>
</feature>
<feature type="binding site" evidence="3">
    <location>
        <begin position="794"/>
        <end position="796"/>
    </location>
    <ligand>
        <name>substrate</name>
    </ligand>
</feature>
<dbReference type="InterPro" id="IPR005196">
    <property type="entry name" value="Glyco_hydro_65_N"/>
</dbReference>
<dbReference type="InterPro" id="IPR010972">
    <property type="entry name" value="Beta-PGM"/>
</dbReference>
<dbReference type="Proteomes" id="UP000273145">
    <property type="component" value="Chromosome"/>
</dbReference>
<evidence type="ECO:0000256" key="3">
    <source>
        <dbReference type="PIRSR" id="PIRSR610972-2"/>
    </source>
</evidence>
<dbReference type="InterPro" id="IPR011013">
    <property type="entry name" value="Gal_mutarotase_sf_dom"/>
</dbReference>
<dbReference type="PANTHER" id="PTHR11051">
    <property type="entry name" value="GLYCOSYL HYDROLASE-RELATED"/>
    <property type="match status" value="1"/>
</dbReference>
<dbReference type="InterPro" id="IPR006439">
    <property type="entry name" value="HAD-SF_hydro_IA"/>
</dbReference>
<dbReference type="InterPro" id="IPR005194">
    <property type="entry name" value="Glyco_hydro_65_C"/>
</dbReference>
<feature type="binding site" evidence="3">
    <location>
        <position position="837"/>
    </location>
    <ligand>
        <name>substrate</name>
    </ligand>
</feature>
<dbReference type="SUPFAM" id="SSF74650">
    <property type="entry name" value="Galactose mutarotase-like"/>
    <property type="match status" value="1"/>
</dbReference>
<dbReference type="NCBIfam" id="TIGR01990">
    <property type="entry name" value="bPGM"/>
    <property type="match status" value="1"/>
</dbReference>
<dbReference type="Gene3D" id="2.70.98.40">
    <property type="entry name" value="Glycoside hydrolase, family 65, N-terminal domain"/>
    <property type="match status" value="1"/>
</dbReference>
<feature type="binding site" evidence="4">
    <location>
        <position position="794"/>
    </location>
    <ligand>
        <name>Mg(2+)</name>
        <dbReference type="ChEBI" id="CHEBI:18420"/>
    </ligand>
</feature>
<dbReference type="Gene3D" id="3.40.50.1000">
    <property type="entry name" value="HAD superfamily/HAD-like"/>
    <property type="match status" value="1"/>
</dbReference>
<dbReference type="Pfam" id="PF00702">
    <property type="entry name" value="Hydrolase"/>
    <property type="match status" value="1"/>
</dbReference>
<dbReference type="GO" id="GO:0004553">
    <property type="term" value="F:hydrolase activity, hydrolyzing O-glycosyl compounds"/>
    <property type="evidence" value="ECO:0007669"/>
    <property type="project" value="TreeGrafter"/>
</dbReference>
<name>A0A3S8RZQ5_9BACL</name>
<feature type="binding site" evidence="4">
    <location>
        <position position="954"/>
    </location>
    <ligand>
        <name>Mg(2+)</name>
        <dbReference type="ChEBI" id="CHEBI:18420"/>
    </ligand>
</feature>
<feature type="binding site" evidence="4">
    <location>
        <position position="955"/>
    </location>
    <ligand>
        <name>Mg(2+)</name>
        <dbReference type="ChEBI" id="CHEBI:18420"/>
    </ligand>
</feature>
<evidence type="ECO:0000256" key="1">
    <source>
        <dbReference type="ARBA" id="ARBA00006171"/>
    </source>
</evidence>
<dbReference type="SUPFAM" id="SSF56784">
    <property type="entry name" value="HAD-like"/>
    <property type="match status" value="1"/>
</dbReference>
<dbReference type="Pfam" id="PF03636">
    <property type="entry name" value="Glyco_hydro_65N"/>
    <property type="match status" value="1"/>
</dbReference>
<evidence type="ECO:0000313" key="10">
    <source>
        <dbReference type="Proteomes" id="UP000273145"/>
    </source>
</evidence>
<dbReference type="Gene3D" id="2.60.420.10">
    <property type="entry name" value="Maltose phosphorylase, domain 3"/>
    <property type="match status" value="1"/>
</dbReference>
<feature type="site" description="Important for catalytic activity and assists the phosphoryl transfer reaction to Asp8 by balancing charge and orienting the reacting groups" evidence="5">
    <location>
        <position position="930"/>
    </location>
</feature>
<feature type="domain" description="Glycoside hydrolase family 65 N-terminal" evidence="8">
    <location>
        <begin position="21"/>
        <end position="282"/>
    </location>
</feature>
<evidence type="ECO:0000259" key="8">
    <source>
        <dbReference type="Pfam" id="PF03636"/>
    </source>
</evidence>
<dbReference type="Pfam" id="PF03633">
    <property type="entry name" value="Glyco_hydro_65C"/>
    <property type="match status" value="1"/>
</dbReference>
<dbReference type="RefSeq" id="WP_125084599.1">
    <property type="nucleotide sequence ID" value="NZ_CP034248.1"/>
</dbReference>
<dbReference type="SFLD" id="SFLDF00046">
    <property type="entry name" value="beta-phosphoglucomutase"/>
    <property type="match status" value="1"/>
</dbReference>
<dbReference type="SFLD" id="SFLDG01135">
    <property type="entry name" value="C1.5.6:_HAD__Beta-PGM__Phospha"/>
    <property type="match status" value="1"/>
</dbReference>
<dbReference type="GO" id="GO:0008801">
    <property type="term" value="F:beta-phosphoglucomutase activity"/>
    <property type="evidence" value="ECO:0007669"/>
    <property type="project" value="UniProtKB-EC"/>
</dbReference>
<feature type="binding site" evidence="3">
    <location>
        <begin position="829"/>
        <end position="834"/>
    </location>
    <ligand>
        <name>substrate</name>
    </ligand>
</feature>
<feature type="domain" description="Glycoside hydrolase family 65 central catalytic" evidence="6">
    <location>
        <begin position="338"/>
        <end position="701"/>
    </location>
</feature>
<gene>
    <name evidence="9" type="primary">pgmB</name>
    <name evidence="9" type="ORF">EIM92_21565</name>
</gene>
<feature type="binding site" evidence="3">
    <location>
        <position position="861"/>
    </location>
    <ligand>
        <name>substrate</name>
    </ligand>
</feature>
<dbReference type="GO" id="GO:0030246">
    <property type="term" value="F:carbohydrate binding"/>
    <property type="evidence" value="ECO:0007669"/>
    <property type="project" value="InterPro"/>
</dbReference>
<sequence length="1002" mass="112896">MKMKPYVHPKALYPYEEWCVTEESYDEENNQRNESIFALGNGYIGMRGNFEEGYYGKRGKSVVGNYLNGFYDSEPIIYPEGAYGYPTRNQSMLNVPNAQIVELRVEGHPFHFHAGKVHRSKRQLNMQKGILEREIEWESPAGHLVMIRIQRMVALQHKHLAAIHYEVTALNFEGDVALISAMDGKIAEPEATDDPRLGGARAEPNLLLEETGHEKSILWMRHRTRYTRFALLTGISHSIDTPWGYEMSVQQNEQRTLAKYKLQLKSGETVRLTKYIAYHTTRDYAEEELVSRSSEVLRNAGDSGFELLAEEQRDYLKQFWQRADVEINGDLAMQQGIRFNAFALLQSVGRDGVTNIGAKGLTGEGYEGHYFWDTEMYILPFFTYTQPEISRALLEFRYNTLDKARERAAVMSQKGALYPWRTIDGAENSAYFPAGTAQAHINADIAYGIRQYVQATGDTEFLVTKGAEILFETSRFWVDLGHYNPARGGAFCIDAVTGPDEYTAIVNNNAYTNLMVQEQLIYAYETAAMLREQYPQHYEQLCQKLELTEDEIEGWLDAAERMFIPFDEELGIYAQDDTFLTKKKWDFENTPDDKYPLLLHFHPLVIYRHQVLKQADFVLALFLLGDRFSLADKIRNFNYYEPLTTHDSSLSTCIHSIISAEIGDLASAYSYFDRTVRMDLDDVNRNAKDGLHTAAMAGSWMSIVNGFGGMRAYDGVLSFNPRLPEQWDSYRFKVMSHGQLVDVFVHREAVVYTLLEGSGTEGLEIRHKGHTVNLVPGEPVTIPFVKKLEAVIFDLDGVITDTAEYHYLAWKELAEELGLPFDRVKNERLKGVSRMESLEIVLEDSERSYTAEEKAGLAERKNESYKRMIERITPADLLPGIRDLLVSLQEQGIAVGLASASHNAPFILERLGASSWFQAVADPGSVRKGKPDPEIFLQAAEMLGADPANCIGVEDAEAGVAAIQAAGMKAVGIGSAAQLGAADLLLASTAELSPDMLLNLMG</sequence>
<dbReference type="OrthoDB" id="9758855at2"/>
<dbReference type="PANTHER" id="PTHR11051:SF8">
    <property type="entry name" value="PROTEIN-GLUCOSYLGALACTOSYLHYDROXYLYSINE GLUCOSIDASE"/>
    <property type="match status" value="1"/>
</dbReference>
<evidence type="ECO:0000256" key="2">
    <source>
        <dbReference type="PIRSR" id="PIRSR610972-1"/>
    </source>
</evidence>
<dbReference type="SFLD" id="SFLDS00003">
    <property type="entry name" value="Haloacid_Dehalogenase"/>
    <property type="match status" value="1"/>
</dbReference>
<feature type="binding site" evidence="3">
    <location>
        <position position="810"/>
    </location>
    <ligand>
        <name>substrate</name>
    </ligand>
</feature>
<dbReference type="GO" id="GO:0000287">
    <property type="term" value="F:magnesium ion binding"/>
    <property type="evidence" value="ECO:0007669"/>
    <property type="project" value="InterPro"/>
</dbReference>
<keyword evidence="9" id="KW-0413">Isomerase</keyword>